<comment type="caution">
    <text evidence="5">The sequence shown here is derived from an EMBL/GenBank/DDBJ whole genome shotgun (WGS) entry which is preliminary data.</text>
</comment>
<dbReference type="EMBL" id="JAGMUX010000002">
    <property type="protein sequence ID" value="KAH7266701.1"/>
    <property type="molecule type" value="Genomic_DNA"/>
</dbReference>
<comment type="similarity">
    <text evidence="1">Belongs to the AIM6 family.</text>
</comment>
<keyword evidence="4" id="KW-1133">Transmembrane helix</keyword>
<evidence type="ECO:0000256" key="3">
    <source>
        <dbReference type="SAM" id="MobiDB-lite"/>
    </source>
</evidence>
<evidence type="ECO:0000256" key="4">
    <source>
        <dbReference type="SAM" id="Phobius"/>
    </source>
</evidence>
<dbReference type="RefSeq" id="XP_046054521.1">
    <property type="nucleotide sequence ID" value="XM_046186798.1"/>
</dbReference>
<keyword evidence="4" id="KW-0812">Transmembrane</keyword>
<feature type="compositionally biased region" description="Basic residues" evidence="3">
    <location>
        <begin position="19"/>
        <end position="33"/>
    </location>
</feature>
<evidence type="ECO:0000256" key="1">
    <source>
        <dbReference type="ARBA" id="ARBA00008858"/>
    </source>
</evidence>
<dbReference type="OrthoDB" id="4153866at2759"/>
<dbReference type="SUPFAM" id="SSF51695">
    <property type="entry name" value="PLC-like phosphodiesterases"/>
    <property type="match status" value="1"/>
</dbReference>
<dbReference type="InterPro" id="IPR017946">
    <property type="entry name" value="PLC-like_Pdiesterase_TIM-brl"/>
</dbReference>
<dbReference type="GO" id="GO:0008081">
    <property type="term" value="F:phosphoric diester hydrolase activity"/>
    <property type="evidence" value="ECO:0007669"/>
    <property type="project" value="InterPro"/>
</dbReference>
<evidence type="ECO:0000313" key="5">
    <source>
        <dbReference type="EMBL" id="KAH7266701.1"/>
    </source>
</evidence>
<accession>A0A9P9KQJ9</accession>
<evidence type="ECO:0000256" key="2">
    <source>
        <dbReference type="ARBA" id="ARBA00014286"/>
    </source>
</evidence>
<dbReference type="PANTHER" id="PTHR31571">
    <property type="entry name" value="ALTERED INHERITANCE OF MITOCHONDRIA PROTEIN 6"/>
    <property type="match status" value="1"/>
</dbReference>
<feature type="region of interest" description="Disordered" evidence="3">
    <location>
        <begin position="13"/>
        <end position="33"/>
    </location>
</feature>
<gene>
    <name evidence="5" type="ORF">BKA55DRAFT_501140</name>
</gene>
<dbReference type="GeneID" id="70216752"/>
<name>A0A9P9KQJ9_FUSRE</name>
<dbReference type="AlphaFoldDB" id="A0A9P9KQJ9"/>
<dbReference type="GO" id="GO:0006629">
    <property type="term" value="P:lipid metabolic process"/>
    <property type="evidence" value="ECO:0007669"/>
    <property type="project" value="InterPro"/>
</dbReference>
<organism evidence="5 6">
    <name type="scientific">Fusarium redolens</name>
    <dbReference type="NCBI Taxonomy" id="48865"/>
    <lineage>
        <taxon>Eukaryota</taxon>
        <taxon>Fungi</taxon>
        <taxon>Dikarya</taxon>
        <taxon>Ascomycota</taxon>
        <taxon>Pezizomycotina</taxon>
        <taxon>Sordariomycetes</taxon>
        <taxon>Hypocreomycetidae</taxon>
        <taxon>Hypocreales</taxon>
        <taxon>Nectriaceae</taxon>
        <taxon>Fusarium</taxon>
        <taxon>Fusarium redolens species complex</taxon>
    </lineage>
</organism>
<dbReference type="PANTHER" id="PTHR31571:SF1">
    <property type="entry name" value="ALTERED INHERITANCE OF MITOCHONDRIA PROTEIN 6"/>
    <property type="match status" value="1"/>
</dbReference>
<proteinExistence type="inferred from homology"/>
<dbReference type="Proteomes" id="UP000720189">
    <property type="component" value="Unassembled WGS sequence"/>
</dbReference>
<keyword evidence="4" id="KW-0472">Membrane</keyword>
<feature type="transmembrane region" description="Helical" evidence="4">
    <location>
        <begin position="45"/>
        <end position="67"/>
    </location>
</feature>
<protein>
    <recommendedName>
        <fullName evidence="2">Altered inheritance of mitochondria protein 6</fullName>
    </recommendedName>
</protein>
<reference evidence="5" key="1">
    <citation type="journal article" date="2021" name="Nat. Commun.">
        <title>Genetic determinants of endophytism in the Arabidopsis root mycobiome.</title>
        <authorList>
            <person name="Mesny F."/>
            <person name="Miyauchi S."/>
            <person name="Thiergart T."/>
            <person name="Pickel B."/>
            <person name="Atanasova L."/>
            <person name="Karlsson M."/>
            <person name="Huettel B."/>
            <person name="Barry K.W."/>
            <person name="Haridas S."/>
            <person name="Chen C."/>
            <person name="Bauer D."/>
            <person name="Andreopoulos W."/>
            <person name="Pangilinan J."/>
            <person name="LaButti K."/>
            <person name="Riley R."/>
            <person name="Lipzen A."/>
            <person name="Clum A."/>
            <person name="Drula E."/>
            <person name="Henrissat B."/>
            <person name="Kohler A."/>
            <person name="Grigoriev I.V."/>
            <person name="Martin F.M."/>
            <person name="Hacquard S."/>
        </authorList>
    </citation>
    <scope>NUCLEOTIDE SEQUENCE</scope>
    <source>
        <strain evidence="5">MPI-CAGE-AT-0023</strain>
    </source>
</reference>
<sequence length="359" mass="40752">MPISQHTTYCMTGTQSRQHNNRQKATRMASKRGVPRLEAKTNPCIFAFGMIVAAISSIALMVAGILATTSMIWPYISEAQADSLHIRRDPGPDNTIPIPCHSHNDYWRAEPFTSAIATGCIGIEVDVWKVQDELIVGHAKSELSTERTLTSMYIRPLVELLQTQNQDRDPRLLPRGVYDREPDQTVVLLVDLKSNPDKSWPLLLEKLEPLRRKGWLSRVSDGKFVSRPITVVGTGETKFRMVNEDNPSRDVFFDAPLKKLEQGSYNNTNSYYASTSFKKTIGKVRKKGLKAKQLEKIRCQISQAHRRGLKVRYWGIPTLPLNVRRQLEELLLDEGVDVLNADDLLGAKRTFAERRRLNE</sequence>
<evidence type="ECO:0000313" key="6">
    <source>
        <dbReference type="Proteomes" id="UP000720189"/>
    </source>
</evidence>
<keyword evidence="6" id="KW-1185">Reference proteome</keyword>
<dbReference type="InterPro" id="IPR051236">
    <property type="entry name" value="HAT_RTT109-like"/>
</dbReference>
<dbReference type="Gene3D" id="3.20.20.190">
    <property type="entry name" value="Phosphatidylinositol (PI) phosphodiesterase"/>
    <property type="match status" value="1"/>
</dbReference>